<sequence length="98" mass="11731">MIWCNKDKYNFISKLLKTNANKEVQYLKNLLEREEVDDNVRALVNKFFLINNNFDLQEFVKNQSFFEYDFTDEMLSNDFLENKDSVAYAIIEAILSQK</sequence>
<dbReference type="KEGG" id="nam:NAMH_1490"/>
<proteinExistence type="predicted"/>
<dbReference type="EMBL" id="CP001279">
    <property type="protein sequence ID" value="ACM93035.1"/>
    <property type="molecule type" value="Genomic_DNA"/>
</dbReference>
<evidence type="ECO:0000313" key="1">
    <source>
        <dbReference type="EMBL" id="ACM93035.1"/>
    </source>
</evidence>
<dbReference type="RefSeq" id="WP_015902087.1">
    <property type="nucleotide sequence ID" value="NC_012115.1"/>
</dbReference>
<name>B9L693_NAUPA</name>
<dbReference type="HOGENOM" id="CLU_2330805_0_0_7"/>
<evidence type="ECO:0000313" key="2">
    <source>
        <dbReference type="Proteomes" id="UP000000448"/>
    </source>
</evidence>
<dbReference type="AlphaFoldDB" id="B9L693"/>
<reference evidence="1 2" key="1">
    <citation type="journal article" date="2009" name="PLoS Genet.">
        <title>Adaptations to submarine hydrothermal environments exemplified by the genome of Nautilia profundicola.</title>
        <authorList>
            <person name="Campbell B.J."/>
            <person name="Smith J.L."/>
            <person name="Hanson T.E."/>
            <person name="Klotz M.G."/>
            <person name="Stein L.Y."/>
            <person name="Lee C.K."/>
            <person name="Wu D."/>
            <person name="Robinson J.M."/>
            <person name="Khouri H.M."/>
            <person name="Eisen J.A."/>
            <person name="Cary S.C."/>
        </authorList>
    </citation>
    <scope>NUCLEOTIDE SEQUENCE [LARGE SCALE GENOMIC DNA]</scope>
    <source>
        <strain evidence="2">ATCC BAA-1463 / DSM 18972 / AmH</strain>
    </source>
</reference>
<accession>B9L693</accession>
<dbReference type="OrthoDB" id="9841700at2"/>
<dbReference type="Proteomes" id="UP000000448">
    <property type="component" value="Chromosome"/>
</dbReference>
<gene>
    <name evidence="1" type="ordered locus">NAMH_1490</name>
</gene>
<keyword evidence="2" id="KW-1185">Reference proteome</keyword>
<organism evidence="1 2">
    <name type="scientific">Nautilia profundicola (strain ATCC BAA-1463 / DSM 18972 / AmH)</name>
    <dbReference type="NCBI Taxonomy" id="598659"/>
    <lineage>
        <taxon>Bacteria</taxon>
        <taxon>Pseudomonadati</taxon>
        <taxon>Campylobacterota</taxon>
        <taxon>Epsilonproteobacteria</taxon>
        <taxon>Nautiliales</taxon>
        <taxon>Nautiliaceae</taxon>
        <taxon>Nautilia</taxon>
    </lineage>
</organism>
<protein>
    <submittedName>
        <fullName evidence="1">Replication protein</fullName>
    </submittedName>
</protein>